<sequence>MATRILTSLAVASVFLSASPASASYREAAYVTTLYSDATHTTVVGHIYPECGFRYVQYHLVGTYTQYTSDEFVGYCTENGWEPL</sequence>
<organism evidence="2 3">
    <name type="scientific">Corallococcus aberystwythensis</name>
    <dbReference type="NCBI Taxonomy" id="2316722"/>
    <lineage>
        <taxon>Bacteria</taxon>
        <taxon>Pseudomonadati</taxon>
        <taxon>Myxococcota</taxon>
        <taxon>Myxococcia</taxon>
        <taxon>Myxococcales</taxon>
        <taxon>Cystobacterineae</taxon>
        <taxon>Myxococcaceae</taxon>
        <taxon>Corallococcus</taxon>
    </lineage>
</organism>
<feature type="chain" id="PRO_5017193513" description="Secreted protein" evidence="1">
    <location>
        <begin position="24"/>
        <end position="84"/>
    </location>
</feature>
<accession>A0A3A8QFH3</accession>
<evidence type="ECO:0000256" key="1">
    <source>
        <dbReference type="SAM" id="SignalP"/>
    </source>
</evidence>
<keyword evidence="3" id="KW-1185">Reference proteome</keyword>
<dbReference type="AlphaFoldDB" id="A0A3A8QFH3"/>
<protein>
    <recommendedName>
        <fullName evidence="4">Secreted protein</fullName>
    </recommendedName>
</protein>
<proteinExistence type="predicted"/>
<dbReference type="OrthoDB" id="5519506at2"/>
<gene>
    <name evidence="2" type="ORF">D7W81_13800</name>
</gene>
<feature type="signal peptide" evidence="1">
    <location>
        <begin position="1"/>
        <end position="23"/>
    </location>
</feature>
<keyword evidence="1" id="KW-0732">Signal</keyword>
<dbReference type="RefSeq" id="WP_120555834.1">
    <property type="nucleotide sequence ID" value="NZ_RAWK01000071.1"/>
</dbReference>
<evidence type="ECO:0008006" key="4">
    <source>
        <dbReference type="Google" id="ProtNLM"/>
    </source>
</evidence>
<reference evidence="3" key="1">
    <citation type="submission" date="2018-09" db="EMBL/GenBank/DDBJ databases">
        <authorList>
            <person name="Livingstone P.G."/>
            <person name="Whitworth D.E."/>
        </authorList>
    </citation>
    <scope>NUCLEOTIDE SEQUENCE [LARGE SCALE GENOMIC DNA]</scope>
    <source>
        <strain evidence="3">AB050A</strain>
    </source>
</reference>
<comment type="caution">
    <text evidence="2">The sequence shown here is derived from an EMBL/GenBank/DDBJ whole genome shotgun (WGS) entry which is preliminary data.</text>
</comment>
<evidence type="ECO:0000313" key="3">
    <source>
        <dbReference type="Proteomes" id="UP000267003"/>
    </source>
</evidence>
<evidence type="ECO:0000313" key="2">
    <source>
        <dbReference type="EMBL" id="RKH67443.1"/>
    </source>
</evidence>
<dbReference type="Proteomes" id="UP000267003">
    <property type="component" value="Unassembled WGS sequence"/>
</dbReference>
<name>A0A3A8QFH3_9BACT</name>
<dbReference type="EMBL" id="RAWK01000071">
    <property type="protein sequence ID" value="RKH67443.1"/>
    <property type="molecule type" value="Genomic_DNA"/>
</dbReference>